<keyword evidence="3" id="KW-1185">Reference proteome</keyword>
<evidence type="ECO:0000256" key="1">
    <source>
        <dbReference type="SAM" id="SignalP"/>
    </source>
</evidence>
<gene>
    <name evidence="2" type="ORF">PBRASI_LOCUS9363</name>
</gene>
<reference evidence="2" key="1">
    <citation type="submission" date="2021-06" db="EMBL/GenBank/DDBJ databases">
        <authorList>
            <person name="Kallberg Y."/>
            <person name="Tangrot J."/>
            <person name="Rosling A."/>
        </authorList>
    </citation>
    <scope>NUCLEOTIDE SEQUENCE</scope>
    <source>
        <strain evidence="2">BR232B</strain>
    </source>
</reference>
<feature type="chain" id="PRO_5040357015" evidence="1">
    <location>
        <begin position="23"/>
        <end position="147"/>
    </location>
</feature>
<protein>
    <submittedName>
        <fullName evidence="2">917_t:CDS:1</fullName>
    </submittedName>
</protein>
<keyword evidence="1" id="KW-0732">Signal</keyword>
<dbReference type="Proteomes" id="UP000789739">
    <property type="component" value="Unassembled WGS sequence"/>
</dbReference>
<feature type="signal peptide" evidence="1">
    <location>
        <begin position="1"/>
        <end position="22"/>
    </location>
</feature>
<name>A0A9N9D9N8_9GLOM</name>
<comment type="caution">
    <text evidence="2">The sequence shown here is derived from an EMBL/GenBank/DDBJ whole genome shotgun (WGS) entry which is preliminary data.</text>
</comment>
<sequence>MNQKTLLVFLLFLTTTISITTAVNFAACNNLDPTPESLVITKLSSDPGDPTVLAATLIKYTASGPFDQNESIILVSHLDSSHNLIAADEIIGLCENETDCPPRKDDFDFDIFKLDGMPQSYIIELAVQKITNGALQEISKCIDVLVG</sequence>
<dbReference type="EMBL" id="CAJVPI010001999">
    <property type="protein sequence ID" value="CAG8633163.1"/>
    <property type="molecule type" value="Genomic_DNA"/>
</dbReference>
<accession>A0A9N9D9N8</accession>
<proteinExistence type="predicted"/>
<evidence type="ECO:0000313" key="3">
    <source>
        <dbReference type="Proteomes" id="UP000789739"/>
    </source>
</evidence>
<evidence type="ECO:0000313" key="2">
    <source>
        <dbReference type="EMBL" id="CAG8633163.1"/>
    </source>
</evidence>
<dbReference type="AlphaFoldDB" id="A0A9N9D9N8"/>
<organism evidence="2 3">
    <name type="scientific">Paraglomus brasilianum</name>
    <dbReference type="NCBI Taxonomy" id="144538"/>
    <lineage>
        <taxon>Eukaryota</taxon>
        <taxon>Fungi</taxon>
        <taxon>Fungi incertae sedis</taxon>
        <taxon>Mucoromycota</taxon>
        <taxon>Glomeromycotina</taxon>
        <taxon>Glomeromycetes</taxon>
        <taxon>Paraglomerales</taxon>
        <taxon>Paraglomeraceae</taxon>
        <taxon>Paraglomus</taxon>
    </lineage>
</organism>